<accession>A0A921Q272</accession>
<dbReference type="InterPro" id="IPR005333">
    <property type="entry name" value="Transcription_factor_TCP"/>
</dbReference>
<keyword evidence="5" id="KW-0539">Nucleus</keyword>
<dbReference type="GO" id="GO:0005634">
    <property type="term" value="C:nucleus"/>
    <property type="evidence" value="ECO:0007669"/>
    <property type="project" value="UniProtKB-SubCell"/>
</dbReference>
<comment type="caution">
    <text evidence="8">The sequence shown here is derived from an EMBL/GenBank/DDBJ whole genome shotgun (WGS) entry which is preliminary data.</text>
</comment>
<dbReference type="OMA" id="WMVPTSH"/>
<dbReference type="InterPro" id="IPR017887">
    <property type="entry name" value="TF_TCP_subgr"/>
</dbReference>
<feature type="compositionally biased region" description="Low complexity" evidence="6">
    <location>
        <begin position="226"/>
        <end position="238"/>
    </location>
</feature>
<dbReference type="EMBL" id="CM027689">
    <property type="protein sequence ID" value="KAG0513556.1"/>
    <property type="molecule type" value="Genomic_DNA"/>
</dbReference>
<proteinExistence type="predicted"/>
<evidence type="ECO:0000256" key="5">
    <source>
        <dbReference type="ARBA" id="ARBA00023242"/>
    </source>
</evidence>
<dbReference type="OrthoDB" id="1911901at2759"/>
<evidence type="ECO:0000313" key="9">
    <source>
        <dbReference type="Proteomes" id="UP000807115"/>
    </source>
</evidence>
<feature type="domain" description="TCP" evidence="7">
    <location>
        <begin position="64"/>
        <end position="118"/>
    </location>
</feature>
<dbReference type="Gramene" id="EER88112">
    <property type="protein sequence ID" value="EER88112"/>
    <property type="gene ID" value="SORBI_3010G092100"/>
</dbReference>
<protein>
    <recommendedName>
        <fullName evidence="7">TCP domain-containing protein</fullName>
    </recommendedName>
</protein>
<keyword evidence="4" id="KW-0804">Transcription</keyword>
<name>A0A921Q272_SORBI</name>
<dbReference type="Proteomes" id="UP000807115">
    <property type="component" value="Chromosome 10"/>
</dbReference>
<reference evidence="8" key="1">
    <citation type="journal article" date="2019" name="BMC Genomics">
        <title>A new reference genome for Sorghum bicolor reveals high levels of sequence similarity between sweet and grain genotypes: implications for the genetics of sugar metabolism.</title>
        <authorList>
            <person name="Cooper E.A."/>
            <person name="Brenton Z.W."/>
            <person name="Flinn B.S."/>
            <person name="Jenkins J."/>
            <person name="Shu S."/>
            <person name="Flowers D."/>
            <person name="Luo F."/>
            <person name="Wang Y."/>
            <person name="Xia P."/>
            <person name="Barry K."/>
            <person name="Daum C."/>
            <person name="Lipzen A."/>
            <person name="Yoshinaga Y."/>
            <person name="Schmutz J."/>
            <person name="Saski C."/>
            <person name="Vermerris W."/>
            <person name="Kresovich S."/>
        </authorList>
    </citation>
    <scope>NUCLEOTIDE SEQUENCE</scope>
</reference>
<dbReference type="PROSITE" id="PS51369">
    <property type="entry name" value="TCP"/>
    <property type="match status" value="1"/>
</dbReference>
<dbReference type="GO" id="GO:0003677">
    <property type="term" value="F:DNA binding"/>
    <property type="evidence" value="ECO:0007669"/>
    <property type="project" value="UniProtKB-KW"/>
</dbReference>
<evidence type="ECO:0000256" key="6">
    <source>
        <dbReference type="SAM" id="MobiDB-lite"/>
    </source>
</evidence>
<evidence type="ECO:0000256" key="4">
    <source>
        <dbReference type="ARBA" id="ARBA00023163"/>
    </source>
</evidence>
<sequence>MDVTGDASGGRRPNFPLQLLEKKKEEQPCSTSPAAVVGAGANGSAGSGEMLQMKKVAPPKRTSTKDRHTKVDGRGRRIRMPAICAARVFQLTRELGHKTDGETIEWLLQQAEPAVIAATGTGTIPANFTSLNISLRSSGSSFSIPAHLRAAGLPGPRFGGARGDPWERVVGLGFGGAEGPPSATSSASSPLLLSFHSGSVGLDVSPSSSSAAASSDLSKKRRWEQEMQQQQQQYQQQMAGYTQSQMPGTVWMVPSSNAQAAAVAGGGGSNESIWTFPQTGSGGGGAATVYRGVPSGLHFMNFPAPMALLPGAQQQLGLGGPVGGNENGSASGGGGGAEGHMGILAALNAYRAHAVSDATPAAQNGAGGGGSSQHQQHGHGGGERQESMSPSDDS</sequence>
<comment type="subcellular location">
    <subcellularLocation>
        <location evidence="1">Nucleus</location>
    </subcellularLocation>
</comment>
<feature type="region of interest" description="Disordered" evidence="6">
    <location>
        <begin position="204"/>
        <end position="240"/>
    </location>
</feature>
<feature type="compositionally biased region" description="Low complexity" evidence="6">
    <location>
        <begin position="204"/>
        <end position="216"/>
    </location>
</feature>
<evidence type="ECO:0000313" key="8">
    <source>
        <dbReference type="EMBL" id="KAG0513556.1"/>
    </source>
</evidence>
<gene>
    <name evidence="8" type="ORF">BDA96_10G112500</name>
</gene>
<reference evidence="8" key="2">
    <citation type="submission" date="2020-10" db="EMBL/GenBank/DDBJ databases">
        <authorList>
            <person name="Cooper E.A."/>
            <person name="Brenton Z.W."/>
            <person name="Flinn B.S."/>
            <person name="Jenkins J."/>
            <person name="Shu S."/>
            <person name="Flowers D."/>
            <person name="Luo F."/>
            <person name="Wang Y."/>
            <person name="Xia P."/>
            <person name="Barry K."/>
            <person name="Daum C."/>
            <person name="Lipzen A."/>
            <person name="Yoshinaga Y."/>
            <person name="Schmutz J."/>
            <person name="Saski C."/>
            <person name="Vermerris W."/>
            <person name="Kresovich S."/>
        </authorList>
    </citation>
    <scope>NUCLEOTIDE SEQUENCE</scope>
</reference>
<dbReference type="PANTHER" id="PTHR31072">
    <property type="entry name" value="TRANSCRIPTION FACTOR TCP4-RELATED"/>
    <property type="match status" value="1"/>
</dbReference>
<dbReference type="PANTHER" id="PTHR31072:SF184">
    <property type="entry name" value="OS06G0226700 PROTEIN"/>
    <property type="match status" value="1"/>
</dbReference>
<dbReference type="EMBL" id="CM027689">
    <property type="protein sequence ID" value="KAG0513555.1"/>
    <property type="molecule type" value="Genomic_DNA"/>
</dbReference>
<feature type="region of interest" description="Disordered" evidence="6">
    <location>
        <begin position="358"/>
        <end position="394"/>
    </location>
</feature>
<dbReference type="Pfam" id="PF03634">
    <property type="entry name" value="TCP"/>
    <property type="match status" value="1"/>
</dbReference>
<evidence type="ECO:0000256" key="3">
    <source>
        <dbReference type="ARBA" id="ARBA00023125"/>
    </source>
</evidence>
<dbReference type="GO" id="GO:0003700">
    <property type="term" value="F:DNA-binding transcription factor activity"/>
    <property type="evidence" value="ECO:0007669"/>
    <property type="project" value="InterPro"/>
</dbReference>
<feature type="region of interest" description="Disordered" evidence="6">
    <location>
        <begin position="23"/>
        <end position="49"/>
    </location>
</feature>
<keyword evidence="2" id="KW-0805">Transcription regulation</keyword>
<organism evidence="8 9">
    <name type="scientific">Sorghum bicolor</name>
    <name type="common">Sorghum</name>
    <name type="synonym">Sorghum vulgare</name>
    <dbReference type="NCBI Taxonomy" id="4558"/>
    <lineage>
        <taxon>Eukaryota</taxon>
        <taxon>Viridiplantae</taxon>
        <taxon>Streptophyta</taxon>
        <taxon>Embryophyta</taxon>
        <taxon>Tracheophyta</taxon>
        <taxon>Spermatophyta</taxon>
        <taxon>Magnoliopsida</taxon>
        <taxon>Liliopsida</taxon>
        <taxon>Poales</taxon>
        <taxon>Poaceae</taxon>
        <taxon>PACMAD clade</taxon>
        <taxon>Panicoideae</taxon>
        <taxon>Andropogonodae</taxon>
        <taxon>Andropogoneae</taxon>
        <taxon>Sorghinae</taxon>
        <taxon>Sorghum</taxon>
    </lineage>
</organism>
<dbReference type="KEGG" id="sbi:8065521"/>
<evidence type="ECO:0000256" key="1">
    <source>
        <dbReference type="ARBA" id="ARBA00004123"/>
    </source>
</evidence>
<feature type="region of interest" description="Disordered" evidence="6">
    <location>
        <begin position="317"/>
        <end position="336"/>
    </location>
</feature>
<evidence type="ECO:0000259" key="7">
    <source>
        <dbReference type="PROSITE" id="PS51369"/>
    </source>
</evidence>
<evidence type="ECO:0000256" key="2">
    <source>
        <dbReference type="ARBA" id="ARBA00023015"/>
    </source>
</evidence>
<dbReference type="AlphaFoldDB" id="A0A921Q272"/>
<keyword evidence="3" id="KW-0238">DNA-binding</keyword>